<reference evidence="5 6" key="1">
    <citation type="submission" date="2023-01" db="EMBL/GenBank/DDBJ databases">
        <title>Thalassococcus onchidii sp. nov., isolated from a marine invertebrate from the South China Sea.</title>
        <authorList>
            <person name="Xu S."/>
            <person name="Liu Z."/>
            <person name="Xu Y."/>
        </authorList>
    </citation>
    <scope>NUCLEOTIDE SEQUENCE [LARGE SCALE GENOMIC DNA]</scope>
    <source>
        <strain evidence="5 6">KCTC 32084</strain>
    </source>
</reference>
<dbReference type="InterPro" id="IPR051011">
    <property type="entry name" value="Metal_resp_trans_reg"/>
</dbReference>
<protein>
    <submittedName>
        <fullName evidence="5">Metalloregulator ArsR/SmtB family transcription factor</fullName>
    </submittedName>
</protein>
<proteinExistence type="predicted"/>
<gene>
    <name evidence="5" type="ORF">PFY00_06650</name>
</gene>
<evidence type="ECO:0000313" key="6">
    <source>
        <dbReference type="Proteomes" id="UP001210720"/>
    </source>
</evidence>
<organism evidence="5 6">
    <name type="scientific">Thalassococcus lentus</name>
    <dbReference type="NCBI Taxonomy" id="1210524"/>
    <lineage>
        <taxon>Bacteria</taxon>
        <taxon>Pseudomonadati</taxon>
        <taxon>Pseudomonadota</taxon>
        <taxon>Alphaproteobacteria</taxon>
        <taxon>Rhodobacterales</taxon>
        <taxon>Roseobacteraceae</taxon>
        <taxon>Thalassococcus</taxon>
    </lineage>
</organism>
<accession>A0ABT4XR70</accession>
<evidence type="ECO:0000259" key="4">
    <source>
        <dbReference type="PROSITE" id="PS50987"/>
    </source>
</evidence>
<name>A0ABT4XR70_9RHOB</name>
<dbReference type="PANTHER" id="PTHR43132:SF2">
    <property type="entry name" value="ARSENICAL RESISTANCE OPERON REPRESSOR ARSR-RELATED"/>
    <property type="match status" value="1"/>
</dbReference>
<keyword evidence="3" id="KW-0804">Transcription</keyword>
<dbReference type="InterPro" id="IPR036388">
    <property type="entry name" value="WH-like_DNA-bd_sf"/>
</dbReference>
<comment type="caution">
    <text evidence="5">The sequence shown here is derived from an EMBL/GenBank/DDBJ whole genome shotgun (WGS) entry which is preliminary data.</text>
</comment>
<dbReference type="RefSeq" id="WP_271431753.1">
    <property type="nucleotide sequence ID" value="NZ_JAQIOY010000002.1"/>
</dbReference>
<evidence type="ECO:0000256" key="1">
    <source>
        <dbReference type="ARBA" id="ARBA00023015"/>
    </source>
</evidence>
<keyword evidence="6" id="KW-1185">Reference proteome</keyword>
<dbReference type="SUPFAM" id="SSF46785">
    <property type="entry name" value="Winged helix' DNA-binding domain"/>
    <property type="match status" value="1"/>
</dbReference>
<dbReference type="CDD" id="cd00090">
    <property type="entry name" value="HTH_ARSR"/>
    <property type="match status" value="1"/>
</dbReference>
<dbReference type="InterPro" id="IPR001845">
    <property type="entry name" value="HTH_ArsR_DNA-bd_dom"/>
</dbReference>
<dbReference type="Pfam" id="PF12840">
    <property type="entry name" value="HTH_20"/>
    <property type="match status" value="1"/>
</dbReference>
<evidence type="ECO:0000256" key="2">
    <source>
        <dbReference type="ARBA" id="ARBA00023125"/>
    </source>
</evidence>
<dbReference type="InterPro" id="IPR011991">
    <property type="entry name" value="ArsR-like_HTH"/>
</dbReference>
<dbReference type="PRINTS" id="PR00778">
    <property type="entry name" value="HTHARSR"/>
</dbReference>
<dbReference type="SMART" id="SM00418">
    <property type="entry name" value="HTH_ARSR"/>
    <property type="match status" value="1"/>
</dbReference>
<dbReference type="InterPro" id="IPR036390">
    <property type="entry name" value="WH_DNA-bd_sf"/>
</dbReference>
<dbReference type="NCBIfam" id="NF033788">
    <property type="entry name" value="HTH_metalloreg"/>
    <property type="match status" value="1"/>
</dbReference>
<evidence type="ECO:0000256" key="3">
    <source>
        <dbReference type="ARBA" id="ARBA00023163"/>
    </source>
</evidence>
<keyword evidence="1" id="KW-0805">Transcription regulation</keyword>
<dbReference type="PROSITE" id="PS50987">
    <property type="entry name" value="HTH_ARSR_2"/>
    <property type="match status" value="1"/>
</dbReference>
<dbReference type="EMBL" id="JAQIOY010000002">
    <property type="protein sequence ID" value="MDA7424397.1"/>
    <property type="molecule type" value="Genomic_DNA"/>
</dbReference>
<evidence type="ECO:0000313" key="5">
    <source>
        <dbReference type="EMBL" id="MDA7424397.1"/>
    </source>
</evidence>
<keyword evidence="2" id="KW-0238">DNA-binding</keyword>
<dbReference type="Gene3D" id="1.10.10.10">
    <property type="entry name" value="Winged helix-like DNA-binding domain superfamily/Winged helix DNA-binding domain"/>
    <property type="match status" value="1"/>
</dbReference>
<sequence length="114" mass="12145">MEHPQAIDMFAALAHPTRLAVFRLLVGAGPDGLPALEIGRRLDVVASTLSGHLGILKRSGVLTATRHAREIHYAANLSAMNDLVGFLLADCCGGKLENCVDSNNLLSWPEDAQS</sequence>
<feature type="domain" description="HTH arsR-type" evidence="4">
    <location>
        <begin position="1"/>
        <end position="95"/>
    </location>
</feature>
<dbReference type="PANTHER" id="PTHR43132">
    <property type="entry name" value="ARSENICAL RESISTANCE OPERON REPRESSOR ARSR-RELATED"/>
    <property type="match status" value="1"/>
</dbReference>
<dbReference type="Proteomes" id="UP001210720">
    <property type="component" value="Unassembled WGS sequence"/>
</dbReference>